<protein>
    <submittedName>
        <fullName evidence="2">Membrane protein</fullName>
    </submittedName>
</protein>
<keyword evidence="3" id="KW-1185">Reference proteome</keyword>
<name>W4RIW2_9BACI</name>
<evidence type="ECO:0000313" key="3">
    <source>
        <dbReference type="Proteomes" id="UP000018949"/>
    </source>
</evidence>
<feature type="transmembrane region" description="Helical" evidence="1">
    <location>
        <begin position="20"/>
        <end position="38"/>
    </location>
</feature>
<evidence type="ECO:0000256" key="1">
    <source>
        <dbReference type="SAM" id="Phobius"/>
    </source>
</evidence>
<sequence>MDDVVNPIVGSIGLLLGRGALLAFVMVVFLLPAMLLVFDKFIIKTTYKANFYEEK</sequence>
<organism evidence="2 3">
    <name type="scientific">Mesobacillus boroniphilus JCM 21738</name>
    <dbReference type="NCBI Taxonomy" id="1294265"/>
    <lineage>
        <taxon>Bacteria</taxon>
        <taxon>Bacillati</taxon>
        <taxon>Bacillota</taxon>
        <taxon>Bacilli</taxon>
        <taxon>Bacillales</taxon>
        <taxon>Bacillaceae</taxon>
        <taxon>Mesobacillus</taxon>
    </lineage>
</organism>
<keyword evidence="1" id="KW-1133">Transmembrane helix</keyword>
<dbReference type="EMBL" id="BAUW01000003">
    <property type="protein sequence ID" value="GAE43828.1"/>
    <property type="molecule type" value="Genomic_DNA"/>
</dbReference>
<comment type="caution">
    <text evidence="2">The sequence shown here is derived from an EMBL/GenBank/DDBJ whole genome shotgun (WGS) entry which is preliminary data.</text>
</comment>
<keyword evidence="1" id="KW-0812">Transmembrane</keyword>
<accession>W4RIW2</accession>
<reference evidence="2 3" key="1">
    <citation type="submission" date="2013-12" db="EMBL/GenBank/DDBJ databases">
        <title>NBRP : Genome information of microbial organism related human and environment.</title>
        <authorList>
            <person name="Hattori M."/>
            <person name="Oshima K."/>
            <person name="Inaba H."/>
            <person name="Suda W."/>
            <person name="Sakamoto M."/>
            <person name="Iino T."/>
            <person name="Kitahara M."/>
            <person name="Oshida Y."/>
            <person name="Iida T."/>
            <person name="Kudo T."/>
            <person name="Itoh T."/>
            <person name="Ahmed I."/>
            <person name="Ohkuma M."/>
        </authorList>
    </citation>
    <scope>NUCLEOTIDE SEQUENCE [LARGE SCALE GENOMIC DNA]</scope>
    <source>
        <strain evidence="2 3">JCM 21738</strain>
    </source>
</reference>
<proteinExistence type="predicted"/>
<evidence type="ECO:0000313" key="2">
    <source>
        <dbReference type="EMBL" id="GAE43828.1"/>
    </source>
</evidence>
<dbReference type="Proteomes" id="UP000018949">
    <property type="component" value="Unassembled WGS sequence"/>
</dbReference>
<keyword evidence="1" id="KW-0472">Membrane</keyword>
<dbReference type="AlphaFoldDB" id="W4RIW2"/>
<gene>
    <name evidence="2" type="ORF">JCM21738_491</name>
</gene>